<protein>
    <recommendedName>
        <fullName evidence="1">Heterokaryon incompatibility domain-containing protein</fullName>
    </recommendedName>
</protein>
<dbReference type="STRING" id="5601.A0A0D2E7F6"/>
<evidence type="ECO:0000259" key="1">
    <source>
        <dbReference type="Pfam" id="PF06985"/>
    </source>
</evidence>
<dbReference type="InterPro" id="IPR010730">
    <property type="entry name" value="HET"/>
</dbReference>
<reference evidence="2 3" key="1">
    <citation type="submission" date="2015-01" db="EMBL/GenBank/DDBJ databases">
        <title>The Genome Sequence of Capronia semiimmersa CBS27337.</title>
        <authorList>
            <consortium name="The Broad Institute Genomics Platform"/>
            <person name="Cuomo C."/>
            <person name="de Hoog S."/>
            <person name="Gorbushina A."/>
            <person name="Stielow B."/>
            <person name="Teixiera M."/>
            <person name="Abouelleil A."/>
            <person name="Chapman S.B."/>
            <person name="Priest M."/>
            <person name="Young S.K."/>
            <person name="Wortman J."/>
            <person name="Nusbaum C."/>
            <person name="Birren B."/>
        </authorList>
    </citation>
    <scope>NUCLEOTIDE SEQUENCE [LARGE SCALE GENOMIC DNA]</scope>
    <source>
        <strain evidence="2 3">CBS 27337</strain>
    </source>
</reference>
<gene>
    <name evidence="2" type="ORF">PV04_02543</name>
</gene>
<organism evidence="2 3">
    <name type="scientific">Phialophora macrospora</name>
    <dbReference type="NCBI Taxonomy" id="1851006"/>
    <lineage>
        <taxon>Eukaryota</taxon>
        <taxon>Fungi</taxon>
        <taxon>Dikarya</taxon>
        <taxon>Ascomycota</taxon>
        <taxon>Pezizomycotina</taxon>
        <taxon>Eurotiomycetes</taxon>
        <taxon>Chaetothyriomycetidae</taxon>
        <taxon>Chaetothyriales</taxon>
        <taxon>Herpotrichiellaceae</taxon>
        <taxon>Phialophora</taxon>
    </lineage>
</organism>
<dbReference type="PANTHER" id="PTHR33112:SF16">
    <property type="entry name" value="HETEROKARYON INCOMPATIBILITY DOMAIN-CONTAINING PROTEIN"/>
    <property type="match status" value="1"/>
</dbReference>
<dbReference type="AlphaFoldDB" id="A0A0D2E7F6"/>
<dbReference type="EMBL" id="KN846957">
    <property type="protein sequence ID" value="KIW70257.1"/>
    <property type="molecule type" value="Genomic_DNA"/>
</dbReference>
<sequence>MPGTLWSTRLIPSRSVFIEDLWNRGTPAKYITMQPSAKDSTTHSEAKLTQTMQFSHTLTWNRTQAGTMLCKECIKLLSVVKNHPPGDWVGIKPSLFDYPEDQDTWAGSHHVEPYSFLNAALERCYICSTIYRDCSAEMRAQSMSFRTFYSLKVSNFESARPTGDNHYALEFTIEILDGRDPIAEQQVFDCNGTFKIIPKKEISASGKQLPLTPNTFTGECEEQVRRWLENCARTHVRCTQDWRTTDSSPARLLNVQPTMGDYFRLETLPRNTQPPRYVTLSHCWGAGMTATLTRGNQGDLLNRCTPIISLPRRFQDAVAIARWMRVDYLWIDALCIMQDSKEDWLSESAKMGDIYTNSYCNIAATSADPHKGCFTSRLVSMVEPYVISDPQLSEETATYVLGYDDFWSNSLLDAPLHARGWVLQERLLSPRTIHFGQEQMFWECRCEMACEAYPTGIPQQFRNRRTHAWRQADEMLDPQNTHKPGWSAWQLLPRLSLTKQKQSPVEFTRIYETWSKVVETYMECKLSFPEDKLVAISGIAQKVAIATGERYVAGLWDNSMLAPSLLWYVLGRRQADGTSSIRTAIEGYRGYRAPSWSWASLEAKVICNWPGACEQVLINILKTNVCQAKGSNLGRVLSAQMHIRGSLFKAILSVVSKSPDGSFEEDGRYALQLLNHGEQDQSNIGEGRPETMEPTIYLDTSLMPERTCTEVYLLPVCLGWRGRSRNLTTRLAGLLLAKAAFGTSKAEFVRVGVFGMDQDQTSRLYGERSAEPGFFDKGPNRSDEKTILLV</sequence>
<evidence type="ECO:0000313" key="2">
    <source>
        <dbReference type="EMBL" id="KIW70257.1"/>
    </source>
</evidence>
<dbReference type="Pfam" id="PF06985">
    <property type="entry name" value="HET"/>
    <property type="match status" value="1"/>
</dbReference>
<dbReference type="PANTHER" id="PTHR33112">
    <property type="entry name" value="DOMAIN PROTEIN, PUTATIVE-RELATED"/>
    <property type="match status" value="1"/>
</dbReference>
<keyword evidence="3" id="KW-1185">Reference proteome</keyword>
<name>A0A0D2E7F6_9EURO</name>
<evidence type="ECO:0000313" key="3">
    <source>
        <dbReference type="Proteomes" id="UP000054266"/>
    </source>
</evidence>
<proteinExistence type="predicted"/>
<accession>A0A0D2E7F6</accession>
<feature type="domain" description="Heterokaryon incompatibility" evidence="1">
    <location>
        <begin position="277"/>
        <end position="425"/>
    </location>
</feature>
<dbReference type="Proteomes" id="UP000054266">
    <property type="component" value="Unassembled WGS sequence"/>
</dbReference>